<reference evidence="1" key="1">
    <citation type="submission" date="2021-01" db="EMBL/GenBank/DDBJ databases">
        <title>Microvirga sp.</title>
        <authorList>
            <person name="Kim M.K."/>
        </authorList>
    </citation>
    <scope>NUCLEOTIDE SEQUENCE</scope>
    <source>
        <strain evidence="1">5420S-16</strain>
    </source>
</reference>
<organism evidence="1 2">
    <name type="scientific">Microvirga aerilata</name>
    <dbReference type="NCBI Taxonomy" id="670292"/>
    <lineage>
        <taxon>Bacteria</taxon>
        <taxon>Pseudomonadati</taxon>
        <taxon>Pseudomonadota</taxon>
        <taxon>Alphaproteobacteria</taxon>
        <taxon>Hyphomicrobiales</taxon>
        <taxon>Methylobacteriaceae</taxon>
        <taxon>Microvirga</taxon>
    </lineage>
</organism>
<comment type="caution">
    <text evidence="1">The sequence shown here is derived from an EMBL/GenBank/DDBJ whole genome shotgun (WGS) entry which is preliminary data.</text>
</comment>
<evidence type="ECO:0000313" key="2">
    <source>
        <dbReference type="Proteomes" id="UP000605848"/>
    </source>
</evidence>
<accession>A0A936ZJK0</accession>
<keyword evidence="2" id="KW-1185">Reference proteome</keyword>
<dbReference type="Proteomes" id="UP000605848">
    <property type="component" value="Unassembled WGS sequence"/>
</dbReference>
<proteinExistence type="predicted"/>
<gene>
    <name evidence="1" type="ORF">JKG68_30970</name>
</gene>
<dbReference type="AlphaFoldDB" id="A0A936ZJK0"/>
<evidence type="ECO:0000313" key="1">
    <source>
        <dbReference type="EMBL" id="MBL0408304.1"/>
    </source>
</evidence>
<dbReference type="EMBL" id="JAEQMY010000182">
    <property type="protein sequence ID" value="MBL0408304.1"/>
    <property type="molecule type" value="Genomic_DNA"/>
</dbReference>
<name>A0A936ZJK0_9HYPH</name>
<protein>
    <submittedName>
        <fullName evidence="1">Uncharacterized protein</fullName>
    </submittedName>
</protein>
<sequence>MAELVQQNAQEEQKNEDNTLKGCVASTLRIMCHSNPDKKEKKGKVDTDDCALYRANRNRPAHILSLQGIADVGTPDLSGSAEIYVRGSANCTDNSIARMIN</sequence>